<reference evidence="2 3" key="1">
    <citation type="journal article" date="2012" name="J. Bacteriol.">
        <title>Genome Sequence of Nitratireductor indicus Type Strain C115.</title>
        <authorList>
            <person name="Lai Q."/>
            <person name="Li G."/>
            <person name="Yu Z."/>
            <person name="Shao Z."/>
        </authorList>
    </citation>
    <scope>NUCLEOTIDE SEQUENCE [LARGE SCALE GENOMIC DNA]</scope>
    <source>
        <strain evidence="2 3">C115</strain>
    </source>
</reference>
<dbReference type="InterPro" id="IPR006427">
    <property type="entry name" value="Portal_HK97"/>
</dbReference>
<feature type="region of interest" description="Disordered" evidence="1">
    <location>
        <begin position="401"/>
        <end position="436"/>
    </location>
</feature>
<dbReference type="InterPro" id="IPR006944">
    <property type="entry name" value="Phage/GTA_portal"/>
</dbReference>
<evidence type="ECO:0000256" key="1">
    <source>
        <dbReference type="SAM" id="MobiDB-lite"/>
    </source>
</evidence>
<dbReference type="eggNOG" id="COG4695">
    <property type="taxonomic scope" value="Bacteria"/>
</dbReference>
<sequence length="450" mass="49454">MRILGIPVPFTGEGKKDLSPVNPNRGGWFRILERFSGAWQQNIEVDYNSVLSFHADFACRTLIASDISKLRVKLVQKDDNGIWTEVTNPAYSPVLRKPNHFQNRIQFFEAWVLSKLQRGNTYVLKQRDGAGTVRALYILDPLRVKPLVSDDGSIFYELNTDELSGLPSRVIVPAREIIHDRFNCMFHPLVGMSPIFAGGLAAMQGLAIQSNSTKFFENGAQPGGVLSAPGAISDDTAARLKEYWDNNFTGKNAGKVAVVGDGLKYEAMAAKANDSQLIEQLKWSAEVVCSVYHVPPYKIGVGQLPSYNNVQALNVEYYSQCLQKHIEDIEICLDEGLGMNGVNIGTEFDLDGLLRMDSVTQMQVLKDAAGILSPNEMRAKLDKKPKTGGDSPMLQQQNYSLEALAKRDAQEDPFGSPSTPTPAPADGEAANDNAEAEARAALVEIYKGLR</sequence>
<evidence type="ECO:0000313" key="3">
    <source>
        <dbReference type="Proteomes" id="UP000007374"/>
    </source>
</evidence>
<evidence type="ECO:0000313" key="2">
    <source>
        <dbReference type="EMBL" id="EKF39927.1"/>
    </source>
</evidence>
<gene>
    <name evidence="2" type="ORF">NA8A_23384</name>
</gene>
<dbReference type="NCBIfam" id="TIGR01537">
    <property type="entry name" value="portal_HK97"/>
    <property type="match status" value="1"/>
</dbReference>
<dbReference type="Proteomes" id="UP000007374">
    <property type="component" value="Unassembled WGS sequence"/>
</dbReference>
<dbReference type="AlphaFoldDB" id="K2PFY1"/>
<name>K2PFY1_9HYPH</name>
<dbReference type="Pfam" id="PF04860">
    <property type="entry name" value="Phage_portal"/>
    <property type="match status" value="1"/>
</dbReference>
<feature type="compositionally biased region" description="Low complexity" evidence="1">
    <location>
        <begin position="424"/>
        <end position="433"/>
    </location>
</feature>
<accession>K2PFY1</accession>
<dbReference type="RefSeq" id="WP_009452913.1">
    <property type="nucleotide sequence ID" value="NZ_AMSI01000033.1"/>
</dbReference>
<organism evidence="2 3">
    <name type="scientific">Nitratireductor indicus C115</name>
    <dbReference type="NCBI Taxonomy" id="1231190"/>
    <lineage>
        <taxon>Bacteria</taxon>
        <taxon>Pseudomonadati</taxon>
        <taxon>Pseudomonadota</taxon>
        <taxon>Alphaproteobacteria</taxon>
        <taxon>Hyphomicrobiales</taxon>
        <taxon>Phyllobacteriaceae</taxon>
        <taxon>Nitratireductor</taxon>
    </lineage>
</organism>
<keyword evidence="3" id="KW-1185">Reference proteome</keyword>
<protein>
    <submittedName>
        <fullName evidence="2">Phage portal protein, HK97 family</fullName>
    </submittedName>
</protein>
<dbReference type="STRING" id="721133.SAMN05216176_1273"/>
<comment type="caution">
    <text evidence="2">The sequence shown here is derived from an EMBL/GenBank/DDBJ whole genome shotgun (WGS) entry which is preliminary data.</text>
</comment>
<dbReference type="EMBL" id="AMSI01000033">
    <property type="protein sequence ID" value="EKF39927.1"/>
    <property type="molecule type" value="Genomic_DNA"/>
</dbReference>
<dbReference type="PATRIC" id="fig|1231190.3.peg.4814"/>
<dbReference type="OrthoDB" id="7592047at2"/>
<proteinExistence type="predicted"/>